<dbReference type="EMBL" id="JAWDGP010006640">
    <property type="protein sequence ID" value="KAK3737601.1"/>
    <property type="molecule type" value="Genomic_DNA"/>
</dbReference>
<comment type="caution">
    <text evidence="1">The sequence shown here is derived from an EMBL/GenBank/DDBJ whole genome shotgun (WGS) entry which is preliminary data.</text>
</comment>
<name>A0AAE1CVA1_9GAST</name>
<dbReference type="Proteomes" id="UP001283361">
    <property type="component" value="Unassembled WGS sequence"/>
</dbReference>
<dbReference type="Pfam" id="PF13365">
    <property type="entry name" value="Trypsin_2"/>
    <property type="match status" value="1"/>
</dbReference>
<accession>A0AAE1CVA1</accession>
<evidence type="ECO:0008006" key="3">
    <source>
        <dbReference type="Google" id="ProtNLM"/>
    </source>
</evidence>
<gene>
    <name evidence="1" type="ORF">RRG08_062228</name>
</gene>
<dbReference type="InterPro" id="IPR009003">
    <property type="entry name" value="Peptidase_S1_PA"/>
</dbReference>
<evidence type="ECO:0000313" key="1">
    <source>
        <dbReference type="EMBL" id="KAK3737601.1"/>
    </source>
</evidence>
<proteinExistence type="predicted"/>
<sequence>MKSLRVGTGFVWDVSDPVTDKPCPGDKCDEKIVRKSWIFRVRTAQHVVYNTEEAKATKVDLFYDDENCQKDGRLKTASAVKVVQFDPNRDASVMLCVTHDENLGERIESAWRCWFQSKGISLDLSSPILTSACGSGAGLDSALIVSHPHGQSKKITLGVVKAEERPFHVMYNAATCPGSSGAPVFKFDSHLKDGRCLLWFTIVHSGSYVTTSAKQQGPLSVMTRFYRKLSGRKNKLNKSNYGNFWLLF</sequence>
<reference evidence="1" key="1">
    <citation type="journal article" date="2023" name="G3 (Bethesda)">
        <title>A reference genome for the long-term kleptoplast-retaining sea slug Elysia crispata morphotype clarki.</title>
        <authorList>
            <person name="Eastman K.E."/>
            <person name="Pendleton A.L."/>
            <person name="Shaikh M.A."/>
            <person name="Suttiyut T."/>
            <person name="Ogas R."/>
            <person name="Tomko P."/>
            <person name="Gavelis G."/>
            <person name="Widhalm J.R."/>
            <person name="Wisecaver J.H."/>
        </authorList>
    </citation>
    <scope>NUCLEOTIDE SEQUENCE</scope>
    <source>
        <strain evidence="1">ECLA1</strain>
    </source>
</reference>
<keyword evidence="2" id="KW-1185">Reference proteome</keyword>
<dbReference type="SUPFAM" id="SSF50494">
    <property type="entry name" value="Trypsin-like serine proteases"/>
    <property type="match status" value="1"/>
</dbReference>
<protein>
    <recommendedName>
        <fullName evidence="3">Serine protease</fullName>
    </recommendedName>
</protein>
<evidence type="ECO:0000313" key="2">
    <source>
        <dbReference type="Proteomes" id="UP001283361"/>
    </source>
</evidence>
<organism evidence="1 2">
    <name type="scientific">Elysia crispata</name>
    <name type="common">lettuce slug</name>
    <dbReference type="NCBI Taxonomy" id="231223"/>
    <lineage>
        <taxon>Eukaryota</taxon>
        <taxon>Metazoa</taxon>
        <taxon>Spiralia</taxon>
        <taxon>Lophotrochozoa</taxon>
        <taxon>Mollusca</taxon>
        <taxon>Gastropoda</taxon>
        <taxon>Heterobranchia</taxon>
        <taxon>Euthyneura</taxon>
        <taxon>Panpulmonata</taxon>
        <taxon>Sacoglossa</taxon>
        <taxon>Placobranchoidea</taxon>
        <taxon>Plakobranchidae</taxon>
        <taxon>Elysia</taxon>
    </lineage>
</organism>
<dbReference type="AlphaFoldDB" id="A0AAE1CVA1"/>